<dbReference type="SMART" id="SM00564">
    <property type="entry name" value="PQQ"/>
    <property type="match status" value="5"/>
</dbReference>
<accession>A0A172YGD6</accession>
<keyword evidence="7" id="KW-1185">Reference proteome</keyword>
<dbReference type="GO" id="GO:0016020">
    <property type="term" value="C:membrane"/>
    <property type="evidence" value="ECO:0007669"/>
    <property type="project" value="InterPro"/>
</dbReference>
<dbReference type="GO" id="GO:0008876">
    <property type="term" value="F:quinoprotein glucose dehydrogenase activity"/>
    <property type="evidence" value="ECO:0007669"/>
    <property type="project" value="TreeGrafter"/>
</dbReference>
<dbReference type="EMBL" id="CP015243">
    <property type="protein sequence ID" value="ANF58328.1"/>
    <property type="molecule type" value="Genomic_DNA"/>
</dbReference>
<dbReference type="InterPro" id="IPR011047">
    <property type="entry name" value="Quinoprotein_ADH-like_sf"/>
</dbReference>
<keyword evidence="4" id="KW-1133">Transmembrane helix</keyword>
<keyword evidence="4" id="KW-0472">Membrane</keyword>
<evidence type="ECO:0000256" key="2">
    <source>
        <dbReference type="ARBA" id="ARBA00008156"/>
    </source>
</evidence>
<feature type="transmembrane region" description="Helical" evidence="4">
    <location>
        <begin position="21"/>
        <end position="43"/>
    </location>
</feature>
<comment type="cofactor">
    <cofactor evidence="1">
        <name>pyrroloquinoline quinone</name>
        <dbReference type="ChEBI" id="CHEBI:58442"/>
    </cofactor>
</comment>
<evidence type="ECO:0000256" key="3">
    <source>
        <dbReference type="ARBA" id="ARBA00023002"/>
    </source>
</evidence>
<feature type="transmembrane region" description="Helical" evidence="4">
    <location>
        <begin position="49"/>
        <end position="66"/>
    </location>
</feature>
<gene>
    <name evidence="6" type="ORF">A5892_13310</name>
</gene>
<dbReference type="Proteomes" id="UP000077875">
    <property type="component" value="Chromosome"/>
</dbReference>
<proteinExistence type="inferred from homology"/>
<dbReference type="GO" id="GO:0048038">
    <property type="term" value="F:quinone binding"/>
    <property type="evidence" value="ECO:0007669"/>
    <property type="project" value="InterPro"/>
</dbReference>
<feature type="transmembrane region" description="Helical" evidence="4">
    <location>
        <begin position="133"/>
        <end position="153"/>
    </location>
</feature>
<comment type="similarity">
    <text evidence="2">Belongs to the bacterial PQQ dehydrogenase family.</text>
</comment>
<feature type="transmembrane region" description="Helical" evidence="4">
    <location>
        <begin position="102"/>
        <end position="121"/>
    </location>
</feature>
<dbReference type="RefSeq" id="WP_064123217.1">
    <property type="nucleotide sequence ID" value="NZ_CP015243.1"/>
</dbReference>
<dbReference type="Gene3D" id="2.140.10.10">
    <property type="entry name" value="Quinoprotein alcohol dehydrogenase-like superfamily"/>
    <property type="match status" value="1"/>
</dbReference>
<keyword evidence="3" id="KW-0560">Oxidoreductase</keyword>
<sequence>MSGERNKSSSGASRKRSQPALLVFGGLLLLIGIALAAGGMQLVILGGSWYYLIAGVAMAVSGLLYLRRKPAGAWLFALVFVGTVLWALWEVGLSFWPLVPRLAPVLVLALIASLLLPTLLGGSGRGVSRGLSAALVLVLVAGGAAVFVPHGVISNGGIGSLANSGEPDASDPAAWQYYGRTPNGTRFVPETQINRDNVDGLEVAWTFRTGDPANPFSENQNTPIQIDDTLYLCTPMNKVFALDADTGEEKWSYDPQAPDTHTWNRCRGVGYYEPGAVTHSLLESADTDIVDDAATPSLLQTAATQPAAANTCRRRIVLTTIDARLIELDADTGELCEDFGQGGTVDLKVGMGEIKPAYYFPTSMPTVVQDLVIVGGWVFDGRSVDEPSGVVRAFNANSGELVWAWDLGNPAITKLPPEGDTYTRATPNVWSTPAFDEALGLIYLPTGNQQPDFWGAHRSPAADEFSSSIVALELATGRVRWKFQTAHHDLWDYDVPAQPALYDLPDGKGGTVPALIQVTKRGQIFMLDRRDGSPLAEVEERPVPQEHQEGDWVSATQPYSVGMPSIGTEPLTEQAMWGATVFDQLACRIAFRKLRYEGEFTAPTTEPSLLYPGYYGGMNWGSVSINENEGYMFINDIRMPQIVKLIPREGLDESQMPAGHGVGSVYPMEGTPFVVDHASLSSPLGIPCHAPPWGTFSMIDLKTRTLVWQRPAGTVEDAVVNGVKASVPVPLGMPTLGGAVNTASGLVFYAGTQDYYLRALDIETGEELWKGRLPVGAQATPMTYVSPASGRQYVVVSAGGARQSPDRGDYVIAYALPADAENATP</sequence>
<protein>
    <submittedName>
        <fullName evidence="6">Glucose dehydrogenase</fullName>
    </submittedName>
</protein>
<name>A0A172YGD6_9GAMM</name>
<feature type="transmembrane region" description="Helical" evidence="4">
    <location>
        <begin position="73"/>
        <end position="96"/>
    </location>
</feature>
<keyword evidence="4" id="KW-0812">Transmembrane</keyword>
<dbReference type="PANTHER" id="PTHR32303">
    <property type="entry name" value="QUINOPROTEIN ALCOHOL DEHYDROGENASE (CYTOCHROME C)"/>
    <property type="match status" value="1"/>
</dbReference>
<reference evidence="6 7" key="1">
    <citation type="submission" date="2016-04" db="EMBL/GenBank/DDBJ databases">
        <title>Complete Genome Sequence of Halotalea alkalilenta IHB B 13600.</title>
        <authorList>
            <person name="Swarnkar M.K."/>
            <person name="Sharma A."/>
            <person name="Kaushal K."/>
            <person name="Soni R."/>
            <person name="Rana S."/>
            <person name="Singh A.K."/>
            <person name="Gulati A."/>
        </authorList>
    </citation>
    <scope>NUCLEOTIDE SEQUENCE [LARGE SCALE GENOMIC DNA]</scope>
    <source>
        <strain evidence="6 7">IHB B 13600</strain>
    </source>
</reference>
<dbReference type="InterPro" id="IPR018391">
    <property type="entry name" value="PQQ_b-propeller_rpt"/>
</dbReference>
<dbReference type="Pfam" id="PF01011">
    <property type="entry name" value="PQQ"/>
    <property type="match status" value="1"/>
</dbReference>
<evidence type="ECO:0000313" key="6">
    <source>
        <dbReference type="EMBL" id="ANF58328.1"/>
    </source>
</evidence>
<dbReference type="AlphaFoldDB" id="A0A172YGD6"/>
<dbReference type="InterPro" id="IPR002372">
    <property type="entry name" value="PQQ_rpt_dom"/>
</dbReference>
<evidence type="ECO:0000256" key="1">
    <source>
        <dbReference type="ARBA" id="ARBA00001931"/>
    </source>
</evidence>
<feature type="domain" description="Pyrrolo-quinoline quinone repeat" evidence="5">
    <location>
        <begin position="175"/>
        <end position="794"/>
    </location>
</feature>
<evidence type="ECO:0000313" key="7">
    <source>
        <dbReference type="Proteomes" id="UP000077875"/>
    </source>
</evidence>
<dbReference type="STRING" id="376489.A5892_13310"/>
<evidence type="ECO:0000256" key="4">
    <source>
        <dbReference type="SAM" id="Phobius"/>
    </source>
</evidence>
<dbReference type="SUPFAM" id="SSF50998">
    <property type="entry name" value="Quinoprotein alcohol dehydrogenase-like"/>
    <property type="match status" value="1"/>
</dbReference>
<organism evidence="6 7">
    <name type="scientific">Halotalea alkalilenta</name>
    <dbReference type="NCBI Taxonomy" id="376489"/>
    <lineage>
        <taxon>Bacteria</taxon>
        <taxon>Pseudomonadati</taxon>
        <taxon>Pseudomonadota</taxon>
        <taxon>Gammaproteobacteria</taxon>
        <taxon>Oceanospirillales</taxon>
        <taxon>Halomonadaceae</taxon>
        <taxon>Halotalea</taxon>
    </lineage>
</organism>
<dbReference type="CDD" id="cd10280">
    <property type="entry name" value="PQQ_mGDH"/>
    <property type="match status" value="1"/>
</dbReference>
<dbReference type="InterPro" id="IPR017511">
    <property type="entry name" value="PQQ_mDH"/>
</dbReference>
<dbReference type="KEGG" id="haa:A5892_13310"/>
<dbReference type="NCBIfam" id="TIGR03074">
    <property type="entry name" value="PQQ_membr_DH"/>
    <property type="match status" value="1"/>
</dbReference>
<dbReference type="PANTHER" id="PTHR32303:SF4">
    <property type="entry name" value="QUINOPROTEIN GLUCOSE DEHYDROGENASE"/>
    <property type="match status" value="1"/>
</dbReference>
<evidence type="ECO:0000259" key="5">
    <source>
        <dbReference type="Pfam" id="PF01011"/>
    </source>
</evidence>